<dbReference type="InterPro" id="IPR053950">
    <property type="entry name" value="CAP_N"/>
</dbReference>
<dbReference type="Pfam" id="PF08603">
    <property type="entry name" value="CAP_C"/>
    <property type="match status" value="1"/>
</dbReference>
<dbReference type="InterPro" id="IPR036222">
    <property type="entry name" value="CAP_N_sf"/>
</dbReference>
<dbReference type="InterPro" id="IPR013912">
    <property type="entry name" value="Adenylate_cyclase-assoc_CAP_C"/>
</dbReference>
<dbReference type="FunFam" id="1.25.40.330:FF:000001">
    <property type="entry name" value="Adenylyl cyclase-associated protein"/>
    <property type="match status" value="1"/>
</dbReference>
<evidence type="ECO:0000256" key="5">
    <source>
        <dbReference type="SAM" id="MobiDB-lite"/>
    </source>
</evidence>
<feature type="compositionally biased region" description="Pro residues" evidence="5">
    <location>
        <begin position="268"/>
        <end position="293"/>
    </location>
</feature>
<dbReference type="GO" id="GO:0000935">
    <property type="term" value="C:division septum"/>
    <property type="evidence" value="ECO:0007669"/>
    <property type="project" value="EnsemblFungi"/>
</dbReference>
<evidence type="ECO:0000259" key="6">
    <source>
        <dbReference type="PROSITE" id="PS51329"/>
    </source>
</evidence>
<dbReference type="GO" id="GO:0003779">
    <property type="term" value="F:actin binding"/>
    <property type="evidence" value="ECO:0007669"/>
    <property type="project" value="EnsemblFungi"/>
</dbReference>
<dbReference type="Gene3D" id="2.160.20.70">
    <property type="match status" value="1"/>
</dbReference>
<evidence type="ECO:0000313" key="8">
    <source>
        <dbReference type="Proteomes" id="UP000178912"/>
    </source>
</evidence>
<dbReference type="FunFam" id="2.160.20.70:FF:000008">
    <property type="entry name" value="Adenylyl cyclase-associated protein"/>
    <property type="match status" value="1"/>
</dbReference>
<protein>
    <recommendedName>
        <fullName evidence="3 4">Adenylyl cyclase-associated protein</fullName>
    </recommendedName>
</protein>
<comment type="function">
    <text evidence="2">The N-terminal domain binds to adenylyl cyclase, thereby enabling adenylyl cyclase to be activated by upstream regulatory signals, such as Ras. The C-terminal domain is required for normal cellular morphology and growth control.</text>
</comment>
<dbReference type="GO" id="GO:0030833">
    <property type="term" value="P:regulation of actin filament polymerization"/>
    <property type="evidence" value="ECO:0007669"/>
    <property type="project" value="EnsemblFungi"/>
</dbReference>
<evidence type="ECO:0000256" key="2">
    <source>
        <dbReference type="ARBA" id="ARBA00054756"/>
    </source>
</evidence>
<comment type="similarity">
    <text evidence="1 4">Belongs to the CAP family.</text>
</comment>
<dbReference type="GO" id="GO:0007265">
    <property type="term" value="P:Ras protein signal transduction"/>
    <property type="evidence" value="ECO:0007669"/>
    <property type="project" value="EnsemblFungi"/>
</dbReference>
<dbReference type="PANTHER" id="PTHR10652">
    <property type="entry name" value="ADENYLYL CYCLASE-ASSOCIATED PROTEIN"/>
    <property type="match status" value="1"/>
</dbReference>
<dbReference type="PROSITE" id="PS01088">
    <property type="entry name" value="CAP_1"/>
    <property type="match status" value="1"/>
</dbReference>
<reference evidence="8" key="1">
    <citation type="submission" date="2016-03" db="EMBL/GenBank/DDBJ databases">
        <authorList>
            <person name="Guldener U."/>
        </authorList>
    </citation>
    <scope>NUCLEOTIDE SEQUENCE [LARGE SCALE GENOMIC DNA]</scope>
    <source>
        <strain evidence="8">04CH-RAC-A.6.1</strain>
    </source>
</reference>
<dbReference type="EMBL" id="FJUX01000064">
    <property type="protein sequence ID" value="CZT03759.1"/>
    <property type="molecule type" value="Genomic_DNA"/>
</dbReference>
<dbReference type="InterPro" id="IPR016098">
    <property type="entry name" value="CAP/MinC_C"/>
</dbReference>
<feature type="region of interest" description="Disordered" evidence="5">
    <location>
        <begin position="247"/>
        <end position="308"/>
    </location>
</feature>
<feature type="domain" description="C-CAP/cofactor C-like" evidence="6">
    <location>
        <begin position="373"/>
        <end position="512"/>
    </location>
</feature>
<dbReference type="GO" id="GO:0042802">
    <property type="term" value="F:identical protein binding"/>
    <property type="evidence" value="ECO:0007669"/>
    <property type="project" value="EnsemblFungi"/>
</dbReference>
<dbReference type="GO" id="GO:0035838">
    <property type="term" value="C:growing cell tip"/>
    <property type="evidence" value="ECO:0007669"/>
    <property type="project" value="EnsemblFungi"/>
</dbReference>
<evidence type="ECO:0000256" key="4">
    <source>
        <dbReference type="RuleBase" id="RU000647"/>
    </source>
</evidence>
<dbReference type="InterPro" id="IPR013992">
    <property type="entry name" value="Adenylate_cyclase-assoc_CAP_N"/>
</dbReference>
<evidence type="ECO:0000256" key="3">
    <source>
        <dbReference type="ARBA" id="ARBA00072052"/>
    </source>
</evidence>
<dbReference type="InterPro" id="IPR017901">
    <property type="entry name" value="C-CAP_CF_C-like"/>
</dbReference>
<evidence type="ECO:0000256" key="1">
    <source>
        <dbReference type="ARBA" id="ARBA00007659"/>
    </source>
</evidence>
<feature type="region of interest" description="Disordered" evidence="5">
    <location>
        <begin position="321"/>
        <end position="375"/>
    </location>
</feature>
<evidence type="ECO:0000313" key="7">
    <source>
        <dbReference type="EMBL" id="CZT03759.1"/>
    </source>
</evidence>
<dbReference type="InterPro" id="IPR018106">
    <property type="entry name" value="CAP_CS_N"/>
</dbReference>
<dbReference type="GO" id="GO:0008179">
    <property type="term" value="F:adenylate cyclase binding"/>
    <property type="evidence" value="ECO:0007669"/>
    <property type="project" value="EnsemblFungi"/>
</dbReference>
<dbReference type="AlphaFoldDB" id="A0A1E1KZT3"/>
<keyword evidence="8" id="KW-1185">Reference proteome</keyword>
<dbReference type="InterPro" id="IPR001837">
    <property type="entry name" value="Adenylate_cyclase-assoc_CAP"/>
</dbReference>
<dbReference type="PANTHER" id="PTHR10652:SF0">
    <property type="entry name" value="ADENYLYL CYCLASE-ASSOCIATED PROTEIN"/>
    <property type="match status" value="1"/>
</dbReference>
<dbReference type="PROSITE" id="PS51329">
    <property type="entry name" value="C_CAP_COFACTOR_C"/>
    <property type="match status" value="1"/>
</dbReference>
<organism evidence="7 8">
    <name type="scientific">Rhynchosporium agropyri</name>
    <dbReference type="NCBI Taxonomy" id="914238"/>
    <lineage>
        <taxon>Eukaryota</taxon>
        <taxon>Fungi</taxon>
        <taxon>Dikarya</taxon>
        <taxon>Ascomycota</taxon>
        <taxon>Pezizomycotina</taxon>
        <taxon>Leotiomycetes</taxon>
        <taxon>Helotiales</taxon>
        <taxon>Ploettnerulaceae</taxon>
        <taxon>Rhynchosporium</taxon>
    </lineage>
</organism>
<gene>
    <name evidence="7" type="ORF">RAG0_10415</name>
</gene>
<dbReference type="GO" id="GO:0019933">
    <property type="term" value="P:cAMP-mediated signaling"/>
    <property type="evidence" value="ECO:0007669"/>
    <property type="project" value="TreeGrafter"/>
</dbReference>
<accession>A0A1E1KZT3</accession>
<dbReference type="Proteomes" id="UP000178912">
    <property type="component" value="Unassembled WGS sequence"/>
</dbReference>
<dbReference type="GO" id="GO:0090141">
    <property type="term" value="P:positive regulation of mitochondrial fission"/>
    <property type="evidence" value="ECO:0007669"/>
    <property type="project" value="EnsemblFungi"/>
</dbReference>
<dbReference type="Gene3D" id="1.25.40.330">
    <property type="entry name" value="Adenylate cyclase-associated CAP, N-terminal domain"/>
    <property type="match status" value="1"/>
</dbReference>
<dbReference type="SUPFAM" id="SSF69340">
    <property type="entry name" value="C-terminal domain of adenylylcyclase associated protein"/>
    <property type="match status" value="1"/>
</dbReference>
<feature type="compositionally biased region" description="Low complexity" evidence="5">
    <location>
        <begin position="257"/>
        <end position="267"/>
    </location>
</feature>
<dbReference type="GO" id="GO:0030308">
    <property type="term" value="P:negative regulation of cell growth"/>
    <property type="evidence" value="ECO:0007669"/>
    <property type="project" value="EnsemblFungi"/>
</dbReference>
<proteinExistence type="inferred from homology"/>
<name>A0A1E1KZT3_9HELO</name>
<dbReference type="Pfam" id="PF01213">
    <property type="entry name" value="CAP_N-CM"/>
    <property type="match status" value="1"/>
</dbReference>
<dbReference type="InterPro" id="IPR006599">
    <property type="entry name" value="CARP_motif"/>
</dbReference>
<dbReference type="OrthoDB" id="77251at2759"/>
<dbReference type="GO" id="GO:0010619">
    <property type="term" value="P:adenylate cyclase-activating glucose-activated G protein-coupled receptor signaling pathway"/>
    <property type="evidence" value="ECO:0007669"/>
    <property type="project" value="EnsemblFungi"/>
</dbReference>
<dbReference type="InterPro" id="IPR036223">
    <property type="entry name" value="CAP_C_sf"/>
</dbReference>
<dbReference type="GO" id="GO:0030042">
    <property type="term" value="P:actin filament depolymerization"/>
    <property type="evidence" value="ECO:0007669"/>
    <property type="project" value="EnsemblFungi"/>
</dbReference>
<dbReference type="GO" id="GO:0046579">
    <property type="term" value="P:positive regulation of Ras protein signal transduction"/>
    <property type="evidence" value="ECO:0007669"/>
    <property type="project" value="EnsemblFungi"/>
</dbReference>
<dbReference type="GO" id="GO:0030479">
    <property type="term" value="C:actin cortical patch"/>
    <property type="evidence" value="ECO:0007669"/>
    <property type="project" value="EnsemblFungi"/>
</dbReference>
<dbReference type="GO" id="GO:0031138">
    <property type="term" value="P:negative regulation of conjugation with cellular fusion"/>
    <property type="evidence" value="ECO:0007669"/>
    <property type="project" value="EnsemblFungi"/>
</dbReference>
<dbReference type="SUPFAM" id="SSF101278">
    <property type="entry name" value="N-terminal domain of adenylylcyclase associated protein, CAP"/>
    <property type="match status" value="1"/>
</dbReference>
<dbReference type="SMART" id="SM00673">
    <property type="entry name" value="CARP"/>
    <property type="match status" value="2"/>
</dbReference>
<dbReference type="Pfam" id="PF21938">
    <property type="entry name" value="CAP_N"/>
    <property type="match status" value="1"/>
</dbReference>
<dbReference type="GO" id="GO:0051014">
    <property type="term" value="P:actin filament severing"/>
    <property type="evidence" value="ECO:0007669"/>
    <property type="project" value="EnsemblFungi"/>
</dbReference>
<sequence>MADSPTINRMDLTAIVRRLEAATSRLEDMASSSVELPTINGAPTPAPTGPLPAPPVAKALESKPVIEALPESVEDFDAFIAMTVKKFVNLSDELGGPVAEQASSVLRAFAGQRKFILITTKAKKPDMSSPVFMQLLKPLQDSITSVSELRDANRGSPVFNQLSAVSESIGVLAWVTMDTKPHKHVEESLGSAQYWGNRVLKEYKERDPKQVEWMQSYYQVFKDLSEYIKQTFPQGIPWNPKGLSAEEAMKSVEQSSPVPAAPQTTAGAPPPPPPPGPPPPPINFDAPPPPPPAAGGSGGGLDAVFSDLNKGSDVTKGLRKVNADQMTHKNPALRAGATVPQRKDSASSISSNRGKSPAPGKKPKPESMRTKKPPVKRLDGNKWIIENYDNESTPVKIDASMSQSILISRCNKTTIIVKGKANAISIDNSPRLSLVIESLVSSIDVIKSPNFALQVLGTLPTVIMDSVDGAQIYLGKESMQTEVFTSKCSGINLNIISGDGDEEEEDYKEVPLPEQLRTYITEDGKIQTEIVEHAG</sequence>
<dbReference type="GO" id="GO:0030836">
    <property type="term" value="P:positive regulation of actin filament depolymerization"/>
    <property type="evidence" value="ECO:0007669"/>
    <property type="project" value="EnsemblFungi"/>
</dbReference>